<dbReference type="RefSeq" id="XP_043137733.1">
    <property type="nucleotide sequence ID" value="XM_043280123.1"/>
</dbReference>
<name>A0A7R7ZPY6_ASPCH</name>
<dbReference type="AlphaFoldDB" id="A0A7R7ZPY6"/>
<evidence type="ECO:0000313" key="1">
    <source>
        <dbReference type="EMBL" id="BCR89211.1"/>
    </source>
</evidence>
<organism evidence="1 2">
    <name type="scientific">Aspergillus chevalieri</name>
    <name type="common">Eurotium chevalieri</name>
    <dbReference type="NCBI Taxonomy" id="182096"/>
    <lineage>
        <taxon>Eukaryota</taxon>
        <taxon>Fungi</taxon>
        <taxon>Dikarya</taxon>
        <taxon>Ascomycota</taxon>
        <taxon>Pezizomycotina</taxon>
        <taxon>Eurotiomycetes</taxon>
        <taxon>Eurotiomycetidae</taxon>
        <taxon>Eurotiales</taxon>
        <taxon>Aspergillaceae</taxon>
        <taxon>Aspergillus</taxon>
        <taxon>Aspergillus subgen. Aspergillus</taxon>
    </lineage>
</organism>
<dbReference type="EMBL" id="AP024420">
    <property type="protein sequence ID" value="BCR89211.1"/>
    <property type="molecule type" value="Genomic_DNA"/>
</dbReference>
<sequence length="95" mass="10429">MSASKEEQTIEFCCVELDTAESVVSRLEETSTRLRDIFPAPTSPAAAHARTIAVSKRHLWGLQVITAAAIQTLTIAIENLREITRNMKAEGYTPA</sequence>
<proteinExistence type="predicted"/>
<dbReference type="GeneID" id="66983569"/>
<keyword evidence="2" id="KW-1185">Reference proteome</keyword>
<protein>
    <submittedName>
        <fullName evidence="1">Uncharacterized protein</fullName>
    </submittedName>
</protein>
<dbReference type="KEGG" id="ache:ACHE_50409S"/>
<gene>
    <name evidence="1" type="ORF">ACHE_50409S</name>
</gene>
<evidence type="ECO:0000313" key="2">
    <source>
        <dbReference type="Proteomes" id="UP000637239"/>
    </source>
</evidence>
<dbReference type="Proteomes" id="UP000637239">
    <property type="component" value="Chromosome 5"/>
</dbReference>
<reference evidence="1" key="1">
    <citation type="submission" date="2021-01" db="EMBL/GenBank/DDBJ databases">
        <authorList>
            <consortium name="Aspergillus chevalieri M1 genome sequencing consortium"/>
            <person name="Kazuki M."/>
            <person name="Futagami T."/>
        </authorList>
    </citation>
    <scope>NUCLEOTIDE SEQUENCE</scope>
    <source>
        <strain evidence="1">M1</strain>
    </source>
</reference>
<reference evidence="1" key="2">
    <citation type="submission" date="2021-02" db="EMBL/GenBank/DDBJ databases">
        <title>Aspergillus chevalieri M1 genome sequence.</title>
        <authorList>
            <person name="Kadooka C."/>
            <person name="Mori K."/>
            <person name="Futagami T."/>
        </authorList>
    </citation>
    <scope>NUCLEOTIDE SEQUENCE</scope>
    <source>
        <strain evidence="1">M1</strain>
    </source>
</reference>
<accession>A0A7R7ZPY6</accession>